<dbReference type="GO" id="GO:0071051">
    <property type="term" value="P:poly(A)-dependent snoRNA 3'-end processing"/>
    <property type="evidence" value="ECO:0007669"/>
    <property type="project" value="TreeGrafter"/>
</dbReference>
<evidence type="ECO:0000256" key="2">
    <source>
        <dbReference type="ARBA" id="ARBA00009155"/>
    </source>
</evidence>
<feature type="region of interest" description="Disordered" evidence="7">
    <location>
        <begin position="8"/>
        <end position="31"/>
    </location>
</feature>
<accession>A0A2N3N4Z8</accession>
<dbReference type="InterPro" id="IPR025721">
    <property type="entry name" value="Exosome_cplx_N_dom"/>
</dbReference>
<evidence type="ECO:0000313" key="10">
    <source>
        <dbReference type="EMBL" id="PKS07508.1"/>
    </source>
</evidence>
<evidence type="ECO:0000256" key="1">
    <source>
        <dbReference type="ARBA" id="ARBA00004123"/>
    </source>
</evidence>
<dbReference type="GO" id="GO:0071034">
    <property type="term" value="P:CUT catabolic process"/>
    <property type="evidence" value="ECO:0007669"/>
    <property type="project" value="TreeGrafter"/>
</dbReference>
<dbReference type="OrthoDB" id="1650at2759"/>
<reference evidence="10 11" key="1">
    <citation type="journal article" date="2017" name="G3 (Bethesda)">
        <title>First Draft Genome Sequence of the Pathogenic Fungus Lomentospora prolificans (Formerly Scedosporium prolificans).</title>
        <authorList>
            <person name="Luo R."/>
            <person name="Zimin A."/>
            <person name="Workman R."/>
            <person name="Fan Y."/>
            <person name="Pertea G."/>
            <person name="Grossman N."/>
            <person name="Wear M.P."/>
            <person name="Jia B."/>
            <person name="Miller H."/>
            <person name="Casadevall A."/>
            <person name="Timp W."/>
            <person name="Zhang S.X."/>
            <person name="Salzberg S.L."/>
        </authorList>
    </citation>
    <scope>NUCLEOTIDE SEQUENCE [LARGE SCALE GENOMIC DNA]</scope>
    <source>
        <strain evidence="10 11">JHH-5317</strain>
    </source>
</reference>
<dbReference type="GO" id="GO:0000467">
    <property type="term" value="P:exonucleolytic trimming to generate mature 3'-end of 5.8S rRNA from tricistronic rRNA transcript (SSU-rRNA, 5.8S rRNA, LSU-rRNA)"/>
    <property type="evidence" value="ECO:0007669"/>
    <property type="project" value="TreeGrafter"/>
</dbReference>
<comment type="caution">
    <text evidence="10">The sequence shown here is derived from an EMBL/GenBank/DDBJ whole genome shotgun (WGS) entry which is preliminary data.</text>
</comment>
<dbReference type="SUPFAM" id="SSF50249">
    <property type="entry name" value="Nucleic acid-binding proteins"/>
    <property type="match status" value="1"/>
</dbReference>
<dbReference type="Gene3D" id="2.40.50.100">
    <property type="match status" value="1"/>
</dbReference>
<dbReference type="InterPro" id="IPR026699">
    <property type="entry name" value="Exosome_RNA_bind1/RRP40/RRP4"/>
</dbReference>
<dbReference type="PANTHER" id="PTHR21321:SF4">
    <property type="entry name" value="EXOSOME COMPLEX COMPONENT RRP4"/>
    <property type="match status" value="1"/>
</dbReference>
<feature type="domain" description="Exosome complex component N-terminal" evidence="8">
    <location>
        <begin position="51"/>
        <end position="90"/>
    </location>
</feature>
<dbReference type="Pfam" id="PF14382">
    <property type="entry name" value="ECR1_N"/>
    <property type="match status" value="1"/>
</dbReference>
<keyword evidence="6" id="KW-0539">Nucleus</keyword>
<dbReference type="InParanoid" id="A0A2N3N4Z8"/>
<evidence type="ECO:0000256" key="7">
    <source>
        <dbReference type="SAM" id="MobiDB-lite"/>
    </source>
</evidence>
<dbReference type="GO" id="GO:0003723">
    <property type="term" value="F:RNA binding"/>
    <property type="evidence" value="ECO:0007669"/>
    <property type="project" value="UniProtKB-KW"/>
</dbReference>
<dbReference type="Pfam" id="PF21266">
    <property type="entry name" value="S1_RRP4"/>
    <property type="match status" value="1"/>
</dbReference>
<gene>
    <name evidence="10" type="ORF">jhhlp_006112</name>
</gene>
<evidence type="ECO:0000259" key="9">
    <source>
        <dbReference type="Pfam" id="PF21266"/>
    </source>
</evidence>
<feature type="domain" description="RRP4 S1" evidence="9">
    <location>
        <begin position="102"/>
        <end position="173"/>
    </location>
</feature>
<dbReference type="SUPFAM" id="SSF54791">
    <property type="entry name" value="Eukaryotic type KH-domain (KH-domain type I)"/>
    <property type="match status" value="1"/>
</dbReference>
<dbReference type="SUPFAM" id="SSF110324">
    <property type="entry name" value="Ribosomal L27 protein-like"/>
    <property type="match status" value="1"/>
</dbReference>
<dbReference type="FunCoup" id="A0A2N3N4Z8">
    <property type="interactions" value="1028"/>
</dbReference>
<dbReference type="GO" id="GO:0000176">
    <property type="term" value="C:nuclear exosome (RNase complex)"/>
    <property type="evidence" value="ECO:0007669"/>
    <property type="project" value="UniProtKB-ARBA"/>
</dbReference>
<keyword evidence="4" id="KW-0271">Exosome</keyword>
<dbReference type="GO" id="GO:0034475">
    <property type="term" value="P:U4 snRNA 3'-end processing"/>
    <property type="evidence" value="ECO:0007669"/>
    <property type="project" value="TreeGrafter"/>
</dbReference>
<dbReference type="VEuPathDB" id="FungiDB:jhhlp_006112"/>
<evidence type="ECO:0000256" key="4">
    <source>
        <dbReference type="ARBA" id="ARBA00022835"/>
    </source>
</evidence>
<organism evidence="10 11">
    <name type="scientific">Lomentospora prolificans</name>
    <dbReference type="NCBI Taxonomy" id="41688"/>
    <lineage>
        <taxon>Eukaryota</taxon>
        <taxon>Fungi</taxon>
        <taxon>Dikarya</taxon>
        <taxon>Ascomycota</taxon>
        <taxon>Pezizomycotina</taxon>
        <taxon>Sordariomycetes</taxon>
        <taxon>Hypocreomycetidae</taxon>
        <taxon>Microascales</taxon>
        <taxon>Microascaceae</taxon>
        <taxon>Lomentospora</taxon>
    </lineage>
</organism>
<keyword evidence="5" id="KW-0694">RNA-binding</keyword>
<keyword evidence="11" id="KW-1185">Reference proteome</keyword>
<dbReference type="InterPro" id="IPR036612">
    <property type="entry name" value="KH_dom_type_1_sf"/>
</dbReference>
<dbReference type="GO" id="GO:0000177">
    <property type="term" value="C:cytoplasmic exosome (RNase complex)"/>
    <property type="evidence" value="ECO:0007669"/>
    <property type="project" value="TreeGrafter"/>
</dbReference>
<dbReference type="FunFam" id="2.40.50.140:FF:000038">
    <property type="entry name" value="Exosome complex component RRP4"/>
    <property type="match status" value="1"/>
</dbReference>
<protein>
    <submittedName>
        <fullName evidence="10">Uncharacterized protein</fullName>
    </submittedName>
</protein>
<name>A0A2N3N4Z8_9PEZI</name>
<dbReference type="InterPro" id="IPR012340">
    <property type="entry name" value="NA-bd_OB-fold"/>
</dbReference>
<evidence type="ECO:0000256" key="3">
    <source>
        <dbReference type="ARBA" id="ARBA00022552"/>
    </source>
</evidence>
<dbReference type="EMBL" id="NLAX01000701">
    <property type="protein sequence ID" value="PKS07508.1"/>
    <property type="molecule type" value="Genomic_DNA"/>
</dbReference>
<proteinExistence type="inferred from homology"/>
<dbReference type="GO" id="GO:0071038">
    <property type="term" value="P:TRAMP-dependent tRNA surveillance pathway"/>
    <property type="evidence" value="ECO:0007669"/>
    <property type="project" value="TreeGrafter"/>
</dbReference>
<dbReference type="STRING" id="41688.A0A2N3N4Z8"/>
<dbReference type="GO" id="GO:0071028">
    <property type="term" value="P:nuclear mRNA surveillance"/>
    <property type="evidence" value="ECO:0007669"/>
    <property type="project" value="UniProtKB-ARBA"/>
</dbReference>
<comment type="subcellular location">
    <subcellularLocation>
        <location evidence="1">Nucleus</location>
    </subcellularLocation>
</comment>
<evidence type="ECO:0000313" key="11">
    <source>
        <dbReference type="Proteomes" id="UP000233524"/>
    </source>
</evidence>
<dbReference type="GO" id="GO:0071035">
    <property type="term" value="P:nuclear polyadenylation-dependent rRNA catabolic process"/>
    <property type="evidence" value="ECO:0007669"/>
    <property type="project" value="TreeGrafter"/>
</dbReference>
<dbReference type="AlphaFoldDB" id="A0A2N3N4Z8"/>
<dbReference type="CDD" id="cd05789">
    <property type="entry name" value="S1_Rrp4"/>
    <property type="match status" value="1"/>
</dbReference>
<evidence type="ECO:0000256" key="6">
    <source>
        <dbReference type="ARBA" id="ARBA00023242"/>
    </source>
</evidence>
<feature type="compositionally biased region" description="Acidic residues" evidence="7">
    <location>
        <begin position="22"/>
        <end position="31"/>
    </location>
</feature>
<dbReference type="InterPro" id="IPR048565">
    <property type="entry name" value="S1_RRP4"/>
</dbReference>
<dbReference type="Gene3D" id="2.40.50.140">
    <property type="entry name" value="Nucleic acid-binding proteins"/>
    <property type="match status" value="1"/>
</dbReference>
<dbReference type="Proteomes" id="UP000233524">
    <property type="component" value="Unassembled WGS sequence"/>
</dbReference>
<sequence length="341" mass="37256">MGITILQPKPASYHVESRDDSGSDTDSDGGIDLDGDVSMSSKALRHADIDLVTPGELITDDAQWMRGHGTYVPAGTTNITSSVAGTVTKTNKLISVRPLRARYTPEIGDLVVGRITEVQARRWRVDVASSQLAILQLSAINLPGGIQRKRTETDELQIRSFFAEGDLVVAEVQTLHGDGAAALHTRSLRYGKLRNGIFLSLTGVGGGGGVVRAKRQIWTMETKAGKIDVVLGVNGYIWICKHIESESAADLASSGLHRLDEMVSLNMYSSQNDHIEVSMMREIARIRCVIVALVENGLRVDEEMVCRGYEFAVEMANEDMEDSIYLGGERGERLAEALRDR</sequence>
<keyword evidence="3" id="KW-0698">rRNA processing</keyword>
<evidence type="ECO:0000259" key="8">
    <source>
        <dbReference type="Pfam" id="PF14382"/>
    </source>
</evidence>
<dbReference type="PANTHER" id="PTHR21321">
    <property type="entry name" value="PNAS-3 RELATED"/>
    <property type="match status" value="1"/>
</dbReference>
<comment type="similarity">
    <text evidence="2">Belongs to the RRP4 family.</text>
</comment>
<evidence type="ECO:0000256" key="5">
    <source>
        <dbReference type="ARBA" id="ARBA00022884"/>
    </source>
</evidence>